<sequence>MRPTASLRGKCPRLPLSRLTRRATRARCLASSSHAATEYDRADVASSFAAMIKGLDEGKSGGLFEDFECNSFDEGLRRLGLSSLEGLRVLDAGCGEGRFARRFCAAGARVIGCDSSPAMVKAARETQQHDGHDAEYVLMDVSSAKAALGHSVDLCVSIYVMQMAKRLEQLQDMCAFLRRHSDRSLIFTVNGEYAPRPRQSELMLRHLGFQSLRAPGTTDRIHFVMRGSSTPVTNYQYSEDTYLQCLEKAGYGEVGAFDFRGTEAHRARVLESGEEEEKELIELVSANPHIKCFWGKA</sequence>
<feature type="domain" description="Methyltransferase" evidence="3">
    <location>
        <begin position="89"/>
        <end position="177"/>
    </location>
</feature>
<dbReference type="CDD" id="cd02440">
    <property type="entry name" value="AdoMet_MTases"/>
    <property type="match status" value="1"/>
</dbReference>
<protein>
    <recommendedName>
        <fullName evidence="3">Methyltransferase domain-containing protein</fullName>
    </recommendedName>
</protein>
<dbReference type="SUPFAM" id="SSF53335">
    <property type="entry name" value="S-adenosyl-L-methionine-dependent methyltransferases"/>
    <property type="match status" value="1"/>
</dbReference>
<dbReference type="GO" id="GO:0008168">
    <property type="term" value="F:methyltransferase activity"/>
    <property type="evidence" value="ECO:0007669"/>
    <property type="project" value="UniProtKB-KW"/>
</dbReference>
<name>A0A7S2X8J1_9EUKA</name>
<proteinExistence type="predicted"/>
<gene>
    <name evidence="4" type="ORF">LSP00402_LOCUS5467</name>
</gene>
<dbReference type="GO" id="GO:0032259">
    <property type="term" value="P:methylation"/>
    <property type="evidence" value="ECO:0007669"/>
    <property type="project" value="UniProtKB-KW"/>
</dbReference>
<evidence type="ECO:0000313" key="4">
    <source>
        <dbReference type="EMBL" id="CAD9754945.1"/>
    </source>
</evidence>
<dbReference type="InterPro" id="IPR041698">
    <property type="entry name" value="Methyltransf_25"/>
</dbReference>
<evidence type="ECO:0000256" key="2">
    <source>
        <dbReference type="ARBA" id="ARBA00022679"/>
    </source>
</evidence>
<reference evidence="4" key="1">
    <citation type="submission" date="2021-01" db="EMBL/GenBank/DDBJ databases">
        <authorList>
            <person name="Corre E."/>
            <person name="Pelletier E."/>
            <person name="Niang G."/>
            <person name="Scheremetjew M."/>
            <person name="Finn R."/>
            <person name="Kale V."/>
            <person name="Holt S."/>
            <person name="Cochrane G."/>
            <person name="Meng A."/>
            <person name="Brown T."/>
            <person name="Cohen L."/>
        </authorList>
    </citation>
    <scope>NUCLEOTIDE SEQUENCE</scope>
    <source>
        <strain evidence="4">CCMP622</strain>
    </source>
</reference>
<dbReference type="PANTHER" id="PTHR43861">
    <property type="entry name" value="TRANS-ACONITATE 2-METHYLTRANSFERASE-RELATED"/>
    <property type="match status" value="1"/>
</dbReference>
<dbReference type="Pfam" id="PF13649">
    <property type="entry name" value="Methyltransf_25"/>
    <property type="match status" value="1"/>
</dbReference>
<dbReference type="Gene3D" id="3.40.50.150">
    <property type="entry name" value="Vaccinia Virus protein VP39"/>
    <property type="match status" value="1"/>
</dbReference>
<keyword evidence="2" id="KW-0808">Transferase</keyword>
<accession>A0A7S2X8J1</accession>
<evidence type="ECO:0000259" key="3">
    <source>
        <dbReference type="Pfam" id="PF13649"/>
    </source>
</evidence>
<dbReference type="InterPro" id="IPR029063">
    <property type="entry name" value="SAM-dependent_MTases_sf"/>
</dbReference>
<keyword evidence="1" id="KW-0489">Methyltransferase</keyword>
<organism evidence="4">
    <name type="scientific">Lotharella oceanica</name>
    <dbReference type="NCBI Taxonomy" id="641309"/>
    <lineage>
        <taxon>Eukaryota</taxon>
        <taxon>Sar</taxon>
        <taxon>Rhizaria</taxon>
        <taxon>Cercozoa</taxon>
        <taxon>Chlorarachniophyceae</taxon>
        <taxon>Lotharella</taxon>
    </lineage>
</organism>
<dbReference type="PANTHER" id="PTHR43861:SF1">
    <property type="entry name" value="TRANS-ACONITATE 2-METHYLTRANSFERASE"/>
    <property type="match status" value="1"/>
</dbReference>
<evidence type="ECO:0000256" key="1">
    <source>
        <dbReference type="ARBA" id="ARBA00022603"/>
    </source>
</evidence>
<dbReference type="AlphaFoldDB" id="A0A7S2X8J1"/>
<dbReference type="EMBL" id="HBHP01008761">
    <property type="protein sequence ID" value="CAD9754945.1"/>
    <property type="molecule type" value="Transcribed_RNA"/>
</dbReference>